<protein>
    <submittedName>
        <fullName evidence="1">Uncharacterized protein</fullName>
    </submittedName>
</protein>
<dbReference type="HOGENOM" id="CLU_2158802_0_0_1"/>
<dbReference type="EMBL" id="KL197768">
    <property type="protein sequence ID" value="KDQ50008.1"/>
    <property type="molecule type" value="Genomic_DNA"/>
</dbReference>
<accession>A0A067P534</accession>
<keyword evidence="2" id="KW-1185">Reference proteome</keyword>
<dbReference type="InParanoid" id="A0A067P534"/>
<gene>
    <name evidence="1" type="ORF">JAAARDRAFT_63410</name>
</gene>
<reference evidence="2" key="1">
    <citation type="journal article" date="2014" name="Proc. Natl. Acad. Sci. U.S.A.">
        <title>Extensive sampling of basidiomycete genomes demonstrates inadequacy of the white-rot/brown-rot paradigm for wood decay fungi.</title>
        <authorList>
            <person name="Riley R."/>
            <person name="Salamov A.A."/>
            <person name="Brown D.W."/>
            <person name="Nagy L.G."/>
            <person name="Floudas D."/>
            <person name="Held B.W."/>
            <person name="Levasseur A."/>
            <person name="Lombard V."/>
            <person name="Morin E."/>
            <person name="Otillar R."/>
            <person name="Lindquist E.A."/>
            <person name="Sun H."/>
            <person name="LaButti K.M."/>
            <person name="Schmutz J."/>
            <person name="Jabbour D."/>
            <person name="Luo H."/>
            <person name="Baker S.E."/>
            <person name="Pisabarro A.G."/>
            <person name="Walton J.D."/>
            <person name="Blanchette R.A."/>
            <person name="Henrissat B."/>
            <person name="Martin F."/>
            <person name="Cullen D."/>
            <person name="Hibbett D.S."/>
            <person name="Grigoriev I.V."/>
        </authorList>
    </citation>
    <scope>NUCLEOTIDE SEQUENCE [LARGE SCALE GENOMIC DNA]</scope>
    <source>
        <strain evidence="2">MUCL 33604</strain>
    </source>
</reference>
<sequence>MWVLGVSSSRRSIFPKLKLGTPAQTTDHCCLRHRLQTLRVPLSFTVPPHPRTRHVATWPPTHPLIEAAKVGDTIRLIIPAVYGREAKPGAQGGGFQRLEVWQVAAHVFTDW</sequence>
<evidence type="ECO:0000313" key="2">
    <source>
        <dbReference type="Proteomes" id="UP000027265"/>
    </source>
</evidence>
<proteinExistence type="predicted"/>
<dbReference type="AlphaFoldDB" id="A0A067P534"/>
<name>A0A067P534_9AGAM</name>
<dbReference type="Proteomes" id="UP000027265">
    <property type="component" value="Unassembled WGS sequence"/>
</dbReference>
<organism evidence="1 2">
    <name type="scientific">Jaapia argillacea MUCL 33604</name>
    <dbReference type="NCBI Taxonomy" id="933084"/>
    <lineage>
        <taxon>Eukaryota</taxon>
        <taxon>Fungi</taxon>
        <taxon>Dikarya</taxon>
        <taxon>Basidiomycota</taxon>
        <taxon>Agaricomycotina</taxon>
        <taxon>Agaricomycetes</taxon>
        <taxon>Agaricomycetidae</taxon>
        <taxon>Jaapiales</taxon>
        <taxon>Jaapiaceae</taxon>
        <taxon>Jaapia</taxon>
    </lineage>
</organism>
<evidence type="ECO:0000313" key="1">
    <source>
        <dbReference type="EMBL" id="KDQ50008.1"/>
    </source>
</evidence>